<keyword evidence="1" id="KW-0175">Coiled coil</keyword>
<sequence>MKTCPRNSHPARRPARSPVRPKNNNNNNNPQENGGPPNQPAAQQGQPPYGSPGSASGTGTGTGTSNPQGAPGAGATPPLPPQRPPAEYTLAGVLHYLQSEWRCYERDRNGWEIERAERRVKMLEYALRQERSKYLVRSSAAAGSGSPRPNSATVGTPPVGGLPAAILAKHPPVHVDKASSSGRSSPVARSEDLGKDVFGAGNAATFPASQHTHSADPPIDIRNHFPDYTGDPHSFDDVWYHFRDAFLEIAASAHYPATLSTVTPSREVYVHPTVAVDRLSRLGPFFGT</sequence>
<proteinExistence type="predicted"/>
<dbReference type="PANTHER" id="PTHR15653">
    <property type="entry name" value="STRIATIN"/>
    <property type="match status" value="1"/>
</dbReference>
<feature type="region of interest" description="Disordered" evidence="2">
    <location>
        <begin position="138"/>
        <end position="164"/>
    </location>
</feature>
<gene>
    <name evidence="4" type="ORF">A4X03_0g791</name>
</gene>
<organism evidence="4 5">
    <name type="scientific">Tilletia caries</name>
    <name type="common">wheat bunt fungus</name>
    <dbReference type="NCBI Taxonomy" id="13290"/>
    <lineage>
        <taxon>Eukaryota</taxon>
        <taxon>Fungi</taxon>
        <taxon>Dikarya</taxon>
        <taxon>Basidiomycota</taxon>
        <taxon>Ustilaginomycotina</taxon>
        <taxon>Exobasidiomycetes</taxon>
        <taxon>Tilletiales</taxon>
        <taxon>Tilletiaceae</taxon>
        <taxon>Tilletia</taxon>
    </lineage>
</organism>
<dbReference type="InterPro" id="IPR051488">
    <property type="entry name" value="WD_repeat_striatin"/>
</dbReference>
<feature type="compositionally biased region" description="Low complexity" evidence="2">
    <location>
        <begin position="138"/>
        <end position="152"/>
    </location>
</feature>
<dbReference type="PANTHER" id="PTHR15653:SF0">
    <property type="entry name" value="CONNECTOR OF KINASE TO AP-1, ISOFORM E"/>
    <property type="match status" value="1"/>
</dbReference>
<comment type="caution">
    <text evidence="4">The sequence shown here is derived from an EMBL/GenBank/DDBJ whole genome shotgun (WGS) entry which is preliminary data.</text>
</comment>
<evidence type="ECO:0000259" key="3">
    <source>
        <dbReference type="Pfam" id="PF08232"/>
    </source>
</evidence>
<evidence type="ECO:0000313" key="5">
    <source>
        <dbReference type="Proteomes" id="UP000077671"/>
    </source>
</evidence>
<name>A0A8T8TS86_9BASI</name>
<evidence type="ECO:0000256" key="2">
    <source>
        <dbReference type="SAM" id="MobiDB-lite"/>
    </source>
</evidence>
<dbReference type="Proteomes" id="UP000077671">
    <property type="component" value="Unassembled WGS sequence"/>
</dbReference>
<dbReference type="Gene3D" id="3.40.50.300">
    <property type="entry name" value="P-loop containing nucleotide triphosphate hydrolases"/>
    <property type="match status" value="1"/>
</dbReference>
<evidence type="ECO:0000313" key="4">
    <source>
        <dbReference type="EMBL" id="KAE8264653.1"/>
    </source>
</evidence>
<protein>
    <recommendedName>
        <fullName evidence="3">Striatin N-terminal domain-containing protein</fullName>
    </recommendedName>
</protein>
<accession>A0A8T8TS86</accession>
<reference evidence="4" key="1">
    <citation type="submission" date="2016-04" db="EMBL/GenBank/DDBJ databases">
        <authorList>
            <person name="Nguyen H.D."/>
            <person name="Kesanakurti P."/>
            <person name="Cullis J."/>
            <person name="Levesque C.A."/>
            <person name="Hambleton S."/>
        </authorList>
    </citation>
    <scope>NUCLEOTIDE SEQUENCE</scope>
    <source>
        <strain evidence="4">DAOMC 238032</strain>
    </source>
</reference>
<feature type="region of interest" description="Disordered" evidence="2">
    <location>
        <begin position="1"/>
        <end position="86"/>
    </location>
</feature>
<dbReference type="EMBL" id="LWDD02000053">
    <property type="protein sequence ID" value="KAE8264653.1"/>
    <property type="molecule type" value="Genomic_DNA"/>
</dbReference>
<feature type="compositionally biased region" description="Low complexity" evidence="2">
    <location>
        <begin position="16"/>
        <end position="55"/>
    </location>
</feature>
<reference evidence="4" key="2">
    <citation type="journal article" date="2019" name="IMA Fungus">
        <title>Genome sequencing and comparison of five Tilletia species to identify candidate genes for the detection of regulated species infecting wheat.</title>
        <authorList>
            <person name="Nguyen H.D.T."/>
            <person name="Sultana T."/>
            <person name="Kesanakurti P."/>
            <person name="Hambleton S."/>
        </authorList>
    </citation>
    <scope>NUCLEOTIDE SEQUENCE</scope>
    <source>
        <strain evidence="4">DAOMC 238032</strain>
    </source>
</reference>
<feature type="compositionally biased region" description="Low complexity" evidence="2">
    <location>
        <begin position="63"/>
        <end position="76"/>
    </location>
</feature>
<dbReference type="Gene3D" id="1.20.5.300">
    <property type="match status" value="1"/>
</dbReference>
<evidence type="ECO:0000256" key="1">
    <source>
        <dbReference type="ARBA" id="ARBA00023054"/>
    </source>
</evidence>
<dbReference type="Pfam" id="PF08232">
    <property type="entry name" value="Striatin"/>
    <property type="match status" value="1"/>
</dbReference>
<dbReference type="InterPro" id="IPR013258">
    <property type="entry name" value="Striatin_N"/>
</dbReference>
<feature type="domain" description="Striatin N-terminal" evidence="3">
    <location>
        <begin position="89"/>
        <end position="117"/>
    </location>
</feature>
<dbReference type="InterPro" id="IPR027417">
    <property type="entry name" value="P-loop_NTPase"/>
</dbReference>
<dbReference type="AlphaFoldDB" id="A0A8T8TS86"/>